<reference evidence="6 7" key="1">
    <citation type="submission" date="2020-02" db="EMBL/GenBank/DDBJ databases">
        <authorList>
            <person name="Zhang X.-Y."/>
        </authorList>
    </citation>
    <scope>NUCLEOTIDE SEQUENCE [LARGE SCALE GENOMIC DNA]</scope>
    <source>
        <strain evidence="6 7">C33</strain>
    </source>
</reference>
<comment type="catalytic activity">
    <reaction evidence="5">
        <text>N(7)-methyl-GTP + H2O = N(7)-methyl-GMP + diphosphate + H(+)</text>
        <dbReference type="Rhea" id="RHEA:58744"/>
        <dbReference type="ChEBI" id="CHEBI:15377"/>
        <dbReference type="ChEBI" id="CHEBI:15378"/>
        <dbReference type="ChEBI" id="CHEBI:33019"/>
        <dbReference type="ChEBI" id="CHEBI:58285"/>
        <dbReference type="ChEBI" id="CHEBI:87133"/>
    </reaction>
</comment>
<sequence length="193" mass="20691">MASSPRLLLASSSPYRRALLDRLQLEFSTLAPEVDESPLAGETPAALALRLARLKAETVADAVPGAVVIGSDQVVECQGRALGKPGTAERAERQLAELQGQTILFHSALCVTDGQALYVESVPTTVRMRRLDGEQIHRYVRLEQPLDCAGAFKSEALGISLIESLESDDPTALVGLPLIATIRLLGRFGIHLP</sequence>
<dbReference type="EMBL" id="JAAGSC010000031">
    <property type="protein sequence ID" value="NDY94823.1"/>
    <property type="molecule type" value="Genomic_DNA"/>
</dbReference>
<comment type="function">
    <text evidence="5">Nucleoside triphosphate pyrophosphatase that hydrolyzes 7-methyl-GTP (m(7)GTP). May have a dual role in cell division arrest and in preventing the incorporation of modified nucleotides into cellular nucleic acids.</text>
</comment>
<dbReference type="SUPFAM" id="SSF52972">
    <property type="entry name" value="ITPase-like"/>
    <property type="match status" value="1"/>
</dbReference>
<keyword evidence="7" id="KW-1185">Reference proteome</keyword>
<evidence type="ECO:0000256" key="3">
    <source>
        <dbReference type="ARBA" id="ARBA00022801"/>
    </source>
</evidence>
<feature type="site" description="Important for substrate specificity" evidence="5">
    <location>
        <position position="73"/>
    </location>
</feature>
<dbReference type="PIRSF" id="PIRSF006305">
    <property type="entry name" value="Maf"/>
    <property type="match status" value="1"/>
</dbReference>
<dbReference type="EC" id="3.6.1.-" evidence="5"/>
<dbReference type="GO" id="GO:0009117">
    <property type="term" value="P:nucleotide metabolic process"/>
    <property type="evidence" value="ECO:0007669"/>
    <property type="project" value="UniProtKB-KW"/>
</dbReference>
<keyword evidence="4 5" id="KW-0546">Nucleotide metabolism</keyword>
<dbReference type="Proteomes" id="UP000484885">
    <property type="component" value="Unassembled WGS sequence"/>
</dbReference>
<comment type="cofactor">
    <cofactor evidence="5">
        <name>a divalent metal cation</name>
        <dbReference type="ChEBI" id="CHEBI:60240"/>
    </cofactor>
</comment>
<evidence type="ECO:0000256" key="5">
    <source>
        <dbReference type="HAMAP-Rule" id="MF_00528"/>
    </source>
</evidence>
<dbReference type="InterPro" id="IPR003697">
    <property type="entry name" value="Maf-like"/>
</dbReference>
<keyword evidence="2 5" id="KW-0963">Cytoplasm</keyword>
<comment type="subcellular location">
    <subcellularLocation>
        <location evidence="1 5">Cytoplasm</location>
    </subcellularLocation>
</comment>
<organism evidence="6 7">
    <name type="scientific">Wenzhouxiangella limi</name>
    <dbReference type="NCBI Taxonomy" id="2707351"/>
    <lineage>
        <taxon>Bacteria</taxon>
        <taxon>Pseudomonadati</taxon>
        <taxon>Pseudomonadota</taxon>
        <taxon>Gammaproteobacteria</taxon>
        <taxon>Chromatiales</taxon>
        <taxon>Wenzhouxiangellaceae</taxon>
        <taxon>Wenzhouxiangella</taxon>
    </lineage>
</organism>
<feature type="active site" description="Proton acceptor" evidence="5">
    <location>
        <position position="72"/>
    </location>
</feature>
<dbReference type="PANTHER" id="PTHR43213:SF10">
    <property type="entry name" value="7-METHYL-GTP PYROPHOSPHATASE"/>
    <property type="match status" value="1"/>
</dbReference>
<dbReference type="InterPro" id="IPR029001">
    <property type="entry name" value="ITPase-like_fam"/>
</dbReference>
<dbReference type="GO" id="GO:0047429">
    <property type="term" value="F:nucleoside triphosphate diphosphatase activity"/>
    <property type="evidence" value="ECO:0007669"/>
    <property type="project" value="InterPro"/>
</dbReference>
<dbReference type="HAMAP" id="MF_00528">
    <property type="entry name" value="Maf"/>
    <property type="match status" value="1"/>
</dbReference>
<dbReference type="PANTHER" id="PTHR43213">
    <property type="entry name" value="BIFUNCTIONAL DTTP/UTP PYROPHOSPHATASE/METHYLTRANSFERASE PROTEIN-RELATED"/>
    <property type="match status" value="1"/>
</dbReference>
<feature type="site" description="Important for substrate specificity" evidence="5">
    <location>
        <position position="15"/>
    </location>
</feature>
<protein>
    <recommendedName>
        <fullName evidence="5">7-methyl-GTP pyrophosphatase</fullName>
        <shortName evidence="5">m(7)GTP pyrophosphatase</shortName>
        <ecNumber evidence="5">3.6.1.-</ecNumber>
    </recommendedName>
</protein>
<feature type="site" description="Important for substrate specificity" evidence="5">
    <location>
        <position position="155"/>
    </location>
</feature>
<comment type="caution">
    <text evidence="5">Lacks conserved residue(s) required for the propagation of feature annotation.</text>
</comment>
<evidence type="ECO:0000313" key="6">
    <source>
        <dbReference type="EMBL" id="NDY94823.1"/>
    </source>
</evidence>
<dbReference type="NCBIfam" id="TIGR00172">
    <property type="entry name" value="maf"/>
    <property type="match status" value="1"/>
</dbReference>
<dbReference type="GO" id="GO:0005737">
    <property type="term" value="C:cytoplasm"/>
    <property type="evidence" value="ECO:0007669"/>
    <property type="project" value="UniProtKB-SubCell"/>
</dbReference>
<keyword evidence="3 5" id="KW-0378">Hydrolase</keyword>
<evidence type="ECO:0000313" key="7">
    <source>
        <dbReference type="Proteomes" id="UP000484885"/>
    </source>
</evidence>
<comment type="caution">
    <text evidence="6">The sequence shown here is derived from an EMBL/GenBank/DDBJ whole genome shotgun (WGS) entry which is preliminary data.</text>
</comment>
<evidence type="ECO:0000256" key="4">
    <source>
        <dbReference type="ARBA" id="ARBA00023080"/>
    </source>
</evidence>
<proteinExistence type="inferred from homology"/>
<dbReference type="RefSeq" id="WP_164210206.1">
    <property type="nucleotide sequence ID" value="NZ_JAAGSC010000031.1"/>
</dbReference>
<dbReference type="Pfam" id="PF02545">
    <property type="entry name" value="Maf"/>
    <property type="match status" value="1"/>
</dbReference>
<accession>A0A845USL1</accession>
<name>A0A845USL1_9GAMM</name>
<gene>
    <name evidence="6" type="primary">maf</name>
    <name evidence="6" type="ORF">G3I74_03665</name>
</gene>
<dbReference type="Gene3D" id="3.90.950.10">
    <property type="match status" value="1"/>
</dbReference>
<evidence type="ECO:0000256" key="1">
    <source>
        <dbReference type="ARBA" id="ARBA00004496"/>
    </source>
</evidence>
<comment type="similarity">
    <text evidence="5">Belongs to the Maf family. YceF subfamily.</text>
</comment>
<dbReference type="CDD" id="cd00555">
    <property type="entry name" value="Maf"/>
    <property type="match status" value="1"/>
</dbReference>
<dbReference type="AlphaFoldDB" id="A0A845USL1"/>
<evidence type="ECO:0000256" key="2">
    <source>
        <dbReference type="ARBA" id="ARBA00022490"/>
    </source>
</evidence>